<dbReference type="EMBL" id="CM035444">
    <property type="protein sequence ID" value="KAH7276790.1"/>
    <property type="molecule type" value="Genomic_DNA"/>
</dbReference>
<feature type="region of interest" description="Disordered" evidence="3">
    <location>
        <begin position="124"/>
        <end position="146"/>
    </location>
</feature>
<dbReference type="PROSITE" id="PS50985">
    <property type="entry name" value="GRAS"/>
    <property type="match status" value="1"/>
</dbReference>
<sequence>MSDGLSHRYRIPQILSSTSEHSPVSRLNRRVHSNVYMREGRKRPADCGHVDLREGALSCVPQEAQAHFDECTGEVSKCRADSYRNTRHVASPISPLSPPNSLSSSEFHGCMGQCENRHDLHRSEVSSGSLDNEGEVHASEADGSLQSSVESSLGHITGHPSLYRRAKKHRLYELESVLLGPDVSDFELPVIVNKNAGIWREYLKGLLSAGSPSESFATSGEQKGSVEALHASIQSVNSLNKDSYIKCLLVNCAEAISEERFDAAERTMRDLKTVISMHGEPLERLAAYMFEGLSARLRSSDGGIYVELKDKERKPVEILSAVQKLYEISPCIKFAYMAANGAIAEAFKGESAVHIFDFQIHQGTQWLSLIQALASRPGGAPHIRISTIDDPTAQSYTQCSMHIVRQRLTELANALRVTLEFNVISTMLCELDASMIERRPGEVLAINFALKLHRLPDESVHVDNTRDRLLRLAKSLNPKVVTLVEQEANTNTAPFLPRFIETMDYYTAVFESIDLTLPRDSGDRLIVEDYLARGIINVIACEGLQRVERHELAGKWRSRMLMAGFQPHPLSIYVNNVLKSLLESHNESYKLREDGLILLFGWRERSLVAASAWH</sequence>
<keyword evidence="5" id="KW-1185">Reference proteome</keyword>
<dbReference type="Pfam" id="PF03514">
    <property type="entry name" value="GRAS"/>
    <property type="match status" value="1"/>
</dbReference>
<keyword evidence="2" id="KW-0804">Transcription</keyword>
<dbReference type="AlphaFoldDB" id="A0A8T2PZC2"/>
<evidence type="ECO:0000256" key="3">
    <source>
        <dbReference type="SAM" id="MobiDB-lite"/>
    </source>
</evidence>
<name>A0A8T2PZC2_CERRI</name>
<organism evidence="4 5">
    <name type="scientific">Ceratopteris richardii</name>
    <name type="common">Triangle waterfern</name>
    <dbReference type="NCBI Taxonomy" id="49495"/>
    <lineage>
        <taxon>Eukaryota</taxon>
        <taxon>Viridiplantae</taxon>
        <taxon>Streptophyta</taxon>
        <taxon>Embryophyta</taxon>
        <taxon>Tracheophyta</taxon>
        <taxon>Polypodiopsida</taxon>
        <taxon>Polypodiidae</taxon>
        <taxon>Polypodiales</taxon>
        <taxon>Pteridineae</taxon>
        <taxon>Pteridaceae</taxon>
        <taxon>Parkerioideae</taxon>
        <taxon>Ceratopteris</taxon>
    </lineage>
</organism>
<dbReference type="OrthoDB" id="1910309at2759"/>
<accession>A0A8T2PZC2</accession>
<evidence type="ECO:0000256" key="1">
    <source>
        <dbReference type="ARBA" id="ARBA00023015"/>
    </source>
</evidence>
<evidence type="ECO:0000313" key="5">
    <source>
        <dbReference type="Proteomes" id="UP000825935"/>
    </source>
</evidence>
<gene>
    <name evidence="4" type="ORF">KP509_39G021800</name>
</gene>
<comment type="caution">
    <text evidence="4">The sequence shown here is derived from an EMBL/GenBank/DDBJ whole genome shotgun (WGS) entry which is preliminary data.</text>
</comment>
<dbReference type="EMBL" id="CM035444">
    <property type="protein sequence ID" value="KAH7276789.1"/>
    <property type="molecule type" value="Genomic_DNA"/>
</dbReference>
<evidence type="ECO:0000256" key="2">
    <source>
        <dbReference type="ARBA" id="ARBA00023163"/>
    </source>
</evidence>
<reference evidence="4" key="1">
    <citation type="submission" date="2021-08" db="EMBL/GenBank/DDBJ databases">
        <title>WGS assembly of Ceratopteris richardii.</title>
        <authorList>
            <person name="Marchant D.B."/>
            <person name="Chen G."/>
            <person name="Jenkins J."/>
            <person name="Shu S."/>
            <person name="Leebens-Mack J."/>
            <person name="Grimwood J."/>
            <person name="Schmutz J."/>
            <person name="Soltis P."/>
            <person name="Soltis D."/>
            <person name="Chen Z.-H."/>
        </authorList>
    </citation>
    <scope>NUCLEOTIDE SEQUENCE</scope>
    <source>
        <strain evidence="4">Whitten #5841</strain>
        <tissue evidence="4">Leaf</tissue>
    </source>
</reference>
<evidence type="ECO:0000313" key="4">
    <source>
        <dbReference type="EMBL" id="KAH7276790.1"/>
    </source>
</evidence>
<protein>
    <submittedName>
        <fullName evidence="4">Uncharacterized protein</fullName>
    </submittedName>
</protein>
<dbReference type="OMA" id="MVCARAV"/>
<keyword evidence="1" id="KW-0805">Transcription regulation</keyword>
<dbReference type="Proteomes" id="UP000825935">
    <property type="component" value="Chromosome 39"/>
</dbReference>
<dbReference type="PANTHER" id="PTHR31636">
    <property type="entry name" value="OSJNBA0084A10.13 PROTEIN-RELATED"/>
    <property type="match status" value="1"/>
</dbReference>
<dbReference type="InterPro" id="IPR005202">
    <property type="entry name" value="TF_GRAS"/>
</dbReference>
<proteinExistence type="predicted"/>